<dbReference type="InterPro" id="IPR001895">
    <property type="entry name" value="RASGEF_cat_dom"/>
</dbReference>
<dbReference type="SMART" id="SM00147">
    <property type="entry name" value="RasGEF"/>
    <property type="match status" value="1"/>
</dbReference>
<dbReference type="Gene3D" id="1.10.840.10">
    <property type="entry name" value="Ras guanine-nucleotide exchange factors catalytic domain"/>
    <property type="match status" value="1"/>
</dbReference>
<evidence type="ECO:0000256" key="2">
    <source>
        <dbReference type="PROSITE-ProRule" id="PRU00168"/>
    </source>
</evidence>
<dbReference type="GO" id="GO:0005886">
    <property type="term" value="C:plasma membrane"/>
    <property type="evidence" value="ECO:0007669"/>
    <property type="project" value="TreeGrafter"/>
</dbReference>
<dbReference type="Pfam" id="PF00618">
    <property type="entry name" value="RasGEF_N"/>
    <property type="match status" value="1"/>
</dbReference>
<dbReference type="VEuPathDB" id="FungiDB:AAP_00148"/>
<organism evidence="7 8">
    <name type="scientific">Ascosphaera apis ARSEF 7405</name>
    <dbReference type="NCBI Taxonomy" id="392613"/>
    <lineage>
        <taxon>Eukaryota</taxon>
        <taxon>Fungi</taxon>
        <taxon>Dikarya</taxon>
        <taxon>Ascomycota</taxon>
        <taxon>Pezizomycotina</taxon>
        <taxon>Eurotiomycetes</taxon>
        <taxon>Eurotiomycetidae</taxon>
        <taxon>Onygenales</taxon>
        <taxon>Ascosphaeraceae</taxon>
        <taxon>Ascosphaera</taxon>
    </lineage>
</organism>
<dbReference type="Gene3D" id="3.40.50.300">
    <property type="entry name" value="P-loop containing nucleotide triphosphate hydrolases"/>
    <property type="match status" value="1"/>
</dbReference>
<sequence>MPLGWPKRPTLQNRTHSAPDGISLRQRQPAARFLDSTAIPKIREEGSPFSPEGLEKSEPSNKLSGWTRHPHVNIAVLGASGTGKSTFIQRTLDLKLPPTSQAAAKKMSLEGNIFIVRLHEIDFSHIKLDAHGCIIWPHTLDDQILPSMNGALVLFDSSNLSSIAQHPQIFDLVPKPFDIQGSEEYPFTNNYHTRQHIRASSETPPAISSYATEQLNFAYDLQASNLNATPPLDRPRNNSTCSHLMPPHTPSRSQFSIDSHQSISSQGSDSVTVASVSDHNNNASSETPDSGMDDCKPSGVKVTESEDVPPSTGGDAVEQGYTFDELVDRLARLPQSEADMKFACVFLCVYRKFTTPYRVLNALLDRFYQLESTDTLLMQYGLQLRLVTLITQWVKDHPGDFVNQRARKRLSQFIASIEAEYLFTYFAKEIGNVLAKPIEDYDKGWAFTDDEESVEALEKTSPAHSILQDHDDSILVGSVSNITQDSITSATDSLRLSSSSGTNAESLSQSRPTTSNDSPEPFLSVEHAQRAARALVVRPSMPMRESWRIFDSIDVDDFAHQITRMDWIMYRAFRGRDMFRHANTPQDKRDNDPGLEHINRMVDSFNDLALFVVSMILFPDKPKHRARTIEKFSKIAIKLRELNNYNSCGAIIAGFERAPVHRLTETKVLSCKSYKSVWTLMSTSRSYSTYRLAFQNTYTQKIAFLPTHLSDLFRADQGNPTFVGVNKDRINWKKFDLMGSMILEVQQSQEKPSHYNRRVSKYDTINDPTNADMPKQEKKSHDIYYMDLKKCAVARDLVLKSERYAQEEDIIARSLQIEPPQGFEPQRRRFESIFGRRSRD</sequence>
<evidence type="ECO:0000259" key="6">
    <source>
        <dbReference type="PROSITE" id="PS50982"/>
    </source>
</evidence>
<evidence type="ECO:0000313" key="8">
    <source>
        <dbReference type="Proteomes" id="UP000242877"/>
    </source>
</evidence>
<keyword evidence="8" id="KW-1185">Reference proteome</keyword>
<gene>
    <name evidence="7" type="ORF">AAP_00148</name>
</gene>
<dbReference type="Proteomes" id="UP000242877">
    <property type="component" value="Unassembled WGS sequence"/>
</dbReference>
<evidence type="ECO:0000313" key="7">
    <source>
        <dbReference type="EMBL" id="KZZ97887.1"/>
    </source>
</evidence>
<feature type="region of interest" description="Disordered" evidence="3">
    <location>
        <begin position="1"/>
        <end position="66"/>
    </location>
</feature>
<dbReference type="GO" id="GO:0005085">
    <property type="term" value="F:guanyl-nucleotide exchange factor activity"/>
    <property type="evidence" value="ECO:0007669"/>
    <property type="project" value="UniProtKB-KW"/>
</dbReference>
<dbReference type="InterPro" id="IPR027417">
    <property type="entry name" value="P-loop_NTPase"/>
</dbReference>
<feature type="domain" description="N-terminal Ras-GEF" evidence="5">
    <location>
        <begin position="314"/>
        <end position="438"/>
    </location>
</feature>
<dbReference type="PROSITE" id="PS50982">
    <property type="entry name" value="MBD"/>
    <property type="match status" value="1"/>
</dbReference>
<protein>
    <submittedName>
        <fullName evidence="7">Ras guanyl-nucleotide exchange factor RasGEF</fullName>
    </submittedName>
</protein>
<dbReference type="InterPro" id="IPR000651">
    <property type="entry name" value="Ras-like_Gua-exchang_fac_N"/>
</dbReference>
<evidence type="ECO:0000259" key="4">
    <source>
        <dbReference type="PROSITE" id="PS50009"/>
    </source>
</evidence>
<reference evidence="7 8" key="1">
    <citation type="journal article" date="2016" name="Genome Biol. Evol.">
        <title>Divergent and convergent evolution of fungal pathogenicity.</title>
        <authorList>
            <person name="Shang Y."/>
            <person name="Xiao G."/>
            <person name="Zheng P."/>
            <person name="Cen K."/>
            <person name="Zhan S."/>
            <person name="Wang C."/>
        </authorList>
    </citation>
    <scope>NUCLEOTIDE SEQUENCE [LARGE SCALE GENOMIC DNA]</scope>
    <source>
        <strain evidence="7 8">ARSEF 7405</strain>
    </source>
</reference>
<dbReference type="PANTHER" id="PTHR23113:SF348">
    <property type="entry name" value="GUANYL-NUCLEOTIDE EXCHANGE FACTOR RASGEF, PUTATIVE (AFU_ORTHOLOGUE AFUA_1G04700)-RELATED"/>
    <property type="match status" value="1"/>
</dbReference>
<dbReference type="SUPFAM" id="SSF52540">
    <property type="entry name" value="P-loop containing nucleoside triphosphate hydrolases"/>
    <property type="match status" value="1"/>
</dbReference>
<evidence type="ECO:0000259" key="5">
    <source>
        <dbReference type="PROSITE" id="PS50212"/>
    </source>
</evidence>
<feature type="compositionally biased region" description="Polar residues" evidence="3">
    <location>
        <begin position="271"/>
        <end position="288"/>
    </location>
</feature>
<feature type="region of interest" description="Disordered" evidence="3">
    <location>
        <begin position="491"/>
        <end position="521"/>
    </location>
</feature>
<dbReference type="Pfam" id="PF00617">
    <property type="entry name" value="RasGEF"/>
    <property type="match status" value="1"/>
</dbReference>
<dbReference type="InterPro" id="IPR001739">
    <property type="entry name" value="Methyl_CpG_DNA-bd"/>
</dbReference>
<dbReference type="InterPro" id="IPR023578">
    <property type="entry name" value="Ras_GEF_dom_sf"/>
</dbReference>
<dbReference type="PANTHER" id="PTHR23113">
    <property type="entry name" value="GUANINE NUCLEOTIDE EXCHANGE FACTOR"/>
    <property type="match status" value="1"/>
</dbReference>
<dbReference type="CDD" id="cd06224">
    <property type="entry name" value="REM"/>
    <property type="match status" value="1"/>
</dbReference>
<dbReference type="GO" id="GO:0007265">
    <property type="term" value="P:Ras protein signal transduction"/>
    <property type="evidence" value="ECO:0007669"/>
    <property type="project" value="TreeGrafter"/>
</dbReference>
<dbReference type="InterPro" id="IPR008937">
    <property type="entry name" value="Ras-like_GEF"/>
</dbReference>
<evidence type="ECO:0000256" key="3">
    <source>
        <dbReference type="SAM" id="MobiDB-lite"/>
    </source>
</evidence>
<evidence type="ECO:0000256" key="1">
    <source>
        <dbReference type="ARBA" id="ARBA00022658"/>
    </source>
</evidence>
<keyword evidence="1 2" id="KW-0344">Guanine-nucleotide releasing factor</keyword>
<dbReference type="OrthoDB" id="28357at2759"/>
<comment type="caution">
    <text evidence="7">The sequence shown here is derived from an EMBL/GenBank/DDBJ whole genome shotgun (WGS) entry which is preliminary data.</text>
</comment>
<dbReference type="GO" id="GO:0003677">
    <property type="term" value="F:DNA binding"/>
    <property type="evidence" value="ECO:0007669"/>
    <property type="project" value="InterPro"/>
</dbReference>
<name>A0A168DLV7_9EURO</name>
<dbReference type="SUPFAM" id="SSF48366">
    <property type="entry name" value="Ras GEF"/>
    <property type="match status" value="1"/>
</dbReference>
<accession>A0A168DLV7</accession>
<dbReference type="Gene3D" id="1.20.870.10">
    <property type="entry name" value="Son of sevenless (SoS) protein Chain: S domain 1"/>
    <property type="match status" value="1"/>
</dbReference>
<feature type="region of interest" description="Disordered" evidence="3">
    <location>
        <begin position="817"/>
        <end position="840"/>
    </location>
</feature>
<feature type="region of interest" description="Disordered" evidence="3">
    <location>
        <begin position="226"/>
        <end position="317"/>
    </location>
</feature>
<feature type="compositionally biased region" description="Low complexity" evidence="3">
    <location>
        <begin position="253"/>
        <end position="270"/>
    </location>
</feature>
<dbReference type="PROSITE" id="PS50212">
    <property type="entry name" value="RASGEF_NTER"/>
    <property type="match status" value="1"/>
</dbReference>
<feature type="domain" description="MBD" evidence="6">
    <location>
        <begin position="1"/>
        <end position="54"/>
    </location>
</feature>
<feature type="compositionally biased region" description="Polar residues" evidence="3">
    <location>
        <begin position="501"/>
        <end position="518"/>
    </location>
</feature>
<feature type="domain" description="Ras-GEF" evidence="4">
    <location>
        <begin position="554"/>
        <end position="782"/>
    </location>
</feature>
<dbReference type="AlphaFoldDB" id="A0A168DLV7"/>
<dbReference type="EMBL" id="AZGZ01000001">
    <property type="protein sequence ID" value="KZZ97887.1"/>
    <property type="molecule type" value="Genomic_DNA"/>
</dbReference>
<proteinExistence type="predicted"/>
<dbReference type="InterPro" id="IPR036964">
    <property type="entry name" value="RASGEF_cat_dom_sf"/>
</dbReference>
<dbReference type="PROSITE" id="PS50009">
    <property type="entry name" value="RASGEF_CAT"/>
    <property type="match status" value="1"/>
</dbReference>